<dbReference type="EMBL" id="CP054475">
    <property type="protein sequence ID" value="UXD87947.1"/>
    <property type="molecule type" value="Genomic_DNA"/>
</dbReference>
<sequence>MSSIFHITTVHKRHDIRIYLKELISLSRAYDSTLIVFDGHGNDDDSVVKIVDLGERVGNRLFRVFSHYRGVIAYLADIKRTVVSSEKVVVHFHDPENLILAYILTFKGFKVIWDSHEDFPRQLLYKMWLPVLIRKPLSSVAEIIENFVSKRIAGVVAATPLIESRFKSINNNTVCVKNYPILDEFLDLPVIKEGEKVICYIGSINVERGIVELMDALGVLGPEYKLILCGTFDSPNTERLVNSHCCWSQVDFRGMLGREGVRKALSESNVGMVTLHPSPNQVEALPIKLFEYMAAGVPVIASNFPLWETIVNESSCGKVVDPYSVDEIVDAIKSICGNVGLARSYGESGRAAVMQKYSWESEEKKLLEFYKDIIQ</sequence>
<feature type="domain" description="Glycosyl transferase family 1" evidence="1">
    <location>
        <begin position="191"/>
        <end position="350"/>
    </location>
</feature>
<dbReference type="Proteomes" id="UP001065322">
    <property type="component" value="Chromosome"/>
</dbReference>
<accession>A0ABY6AB35</accession>
<reference evidence="3" key="1">
    <citation type="submission" date="2020-06" db="EMBL/GenBank/DDBJ databases">
        <title>Thalassolituus marinus alknpb1M-1, a hydrocarbon-degrading bacterium isolated from the deep-sea overlying water using an in-situ strategy from the South China Sea basin.</title>
        <authorList>
            <person name="Dong C."/>
            <person name="Chen Y."/>
            <person name="Shao Z."/>
        </authorList>
    </citation>
    <scope>NUCLEOTIDE SEQUENCE [LARGE SCALE GENOMIC DNA]</scope>
    <source>
        <strain evidence="3">alknpb1M-1</strain>
    </source>
</reference>
<dbReference type="PANTHER" id="PTHR45947:SF3">
    <property type="entry name" value="SULFOQUINOVOSYL TRANSFERASE SQD2"/>
    <property type="match status" value="1"/>
</dbReference>
<evidence type="ECO:0000313" key="3">
    <source>
        <dbReference type="Proteomes" id="UP001065322"/>
    </source>
</evidence>
<dbReference type="InterPro" id="IPR050194">
    <property type="entry name" value="Glycosyltransferase_grp1"/>
</dbReference>
<dbReference type="Pfam" id="PF00534">
    <property type="entry name" value="Glycos_transf_1"/>
    <property type="match status" value="1"/>
</dbReference>
<evidence type="ECO:0000313" key="2">
    <source>
        <dbReference type="EMBL" id="UXD87947.1"/>
    </source>
</evidence>
<dbReference type="SUPFAM" id="SSF53756">
    <property type="entry name" value="UDP-Glycosyltransferase/glycogen phosphorylase"/>
    <property type="match status" value="1"/>
</dbReference>
<dbReference type="PANTHER" id="PTHR45947">
    <property type="entry name" value="SULFOQUINOVOSYL TRANSFERASE SQD2"/>
    <property type="match status" value="1"/>
</dbReference>
<protein>
    <submittedName>
        <fullName evidence="2">Glycosyltransferase</fullName>
    </submittedName>
</protein>
<dbReference type="RefSeq" id="WP_260996708.1">
    <property type="nucleotide sequence ID" value="NZ_CP054475.1"/>
</dbReference>
<gene>
    <name evidence="2" type="ORF">HUF19_11125</name>
</gene>
<name>A0ABY6AB35_9GAMM</name>
<organism evidence="2 3">
    <name type="scientific">Thalassolituus hydrocarboniclasticus</name>
    <dbReference type="NCBI Taxonomy" id="2742796"/>
    <lineage>
        <taxon>Bacteria</taxon>
        <taxon>Pseudomonadati</taxon>
        <taxon>Pseudomonadota</taxon>
        <taxon>Gammaproteobacteria</taxon>
        <taxon>Oceanospirillales</taxon>
        <taxon>Oceanospirillaceae</taxon>
        <taxon>Thalassolituus</taxon>
    </lineage>
</organism>
<dbReference type="Gene3D" id="3.40.50.2000">
    <property type="entry name" value="Glycogen Phosphorylase B"/>
    <property type="match status" value="2"/>
</dbReference>
<dbReference type="InterPro" id="IPR001296">
    <property type="entry name" value="Glyco_trans_1"/>
</dbReference>
<proteinExistence type="predicted"/>
<evidence type="ECO:0000259" key="1">
    <source>
        <dbReference type="Pfam" id="PF00534"/>
    </source>
</evidence>
<keyword evidence="3" id="KW-1185">Reference proteome</keyword>